<dbReference type="EMBL" id="JANPWB010000012">
    <property type="protein sequence ID" value="KAJ1113691.1"/>
    <property type="molecule type" value="Genomic_DNA"/>
</dbReference>
<accession>A0AAV7NC98</accession>
<evidence type="ECO:0000313" key="1">
    <source>
        <dbReference type="EMBL" id="KAJ1113691.1"/>
    </source>
</evidence>
<dbReference type="AlphaFoldDB" id="A0AAV7NC98"/>
<dbReference type="Proteomes" id="UP001066276">
    <property type="component" value="Chromosome 8"/>
</dbReference>
<gene>
    <name evidence="1" type="ORF">NDU88_001933</name>
</gene>
<comment type="caution">
    <text evidence="1">The sequence shown here is derived from an EMBL/GenBank/DDBJ whole genome shotgun (WGS) entry which is preliminary data.</text>
</comment>
<sequence>MLRLDLRRQYSTHQGPPALVIPRVRAQAQSQQSPGFTCSRYVPSEEPRIIVSASQISVSKRPEQRQAPFAALCLKPALRNTNPHFPGTHGFQHICQG</sequence>
<protein>
    <submittedName>
        <fullName evidence="1">Uncharacterized protein</fullName>
    </submittedName>
</protein>
<proteinExistence type="predicted"/>
<organism evidence="1 2">
    <name type="scientific">Pleurodeles waltl</name>
    <name type="common">Iberian ribbed newt</name>
    <dbReference type="NCBI Taxonomy" id="8319"/>
    <lineage>
        <taxon>Eukaryota</taxon>
        <taxon>Metazoa</taxon>
        <taxon>Chordata</taxon>
        <taxon>Craniata</taxon>
        <taxon>Vertebrata</taxon>
        <taxon>Euteleostomi</taxon>
        <taxon>Amphibia</taxon>
        <taxon>Batrachia</taxon>
        <taxon>Caudata</taxon>
        <taxon>Salamandroidea</taxon>
        <taxon>Salamandridae</taxon>
        <taxon>Pleurodelinae</taxon>
        <taxon>Pleurodeles</taxon>
    </lineage>
</organism>
<evidence type="ECO:0000313" key="2">
    <source>
        <dbReference type="Proteomes" id="UP001066276"/>
    </source>
</evidence>
<reference evidence="1" key="1">
    <citation type="journal article" date="2022" name="bioRxiv">
        <title>Sequencing and chromosome-scale assembly of the giantPleurodeles waltlgenome.</title>
        <authorList>
            <person name="Brown T."/>
            <person name="Elewa A."/>
            <person name="Iarovenko S."/>
            <person name="Subramanian E."/>
            <person name="Araus A.J."/>
            <person name="Petzold A."/>
            <person name="Susuki M."/>
            <person name="Suzuki K.-i.T."/>
            <person name="Hayashi T."/>
            <person name="Toyoda A."/>
            <person name="Oliveira C."/>
            <person name="Osipova E."/>
            <person name="Leigh N.D."/>
            <person name="Simon A."/>
            <person name="Yun M.H."/>
        </authorList>
    </citation>
    <scope>NUCLEOTIDE SEQUENCE</scope>
    <source>
        <strain evidence="1">20211129_DDA</strain>
        <tissue evidence="1">Liver</tissue>
    </source>
</reference>
<name>A0AAV7NC98_PLEWA</name>
<keyword evidence="2" id="KW-1185">Reference proteome</keyword>